<accession>A0ABT6DPL3</accession>
<evidence type="ECO:0000313" key="2">
    <source>
        <dbReference type="EMBL" id="MDG0817786.1"/>
    </source>
</evidence>
<protein>
    <submittedName>
        <fullName evidence="2">Uncharacterized protein</fullName>
    </submittedName>
</protein>
<name>A0ABT6DPL3_9BACT</name>
<dbReference type="Proteomes" id="UP001152321">
    <property type="component" value="Unassembled WGS sequence"/>
</dbReference>
<dbReference type="RefSeq" id="WP_277579257.1">
    <property type="nucleotide sequence ID" value="NZ_JANRMI010000004.1"/>
</dbReference>
<sequence>MKYRFLLSAFFFFVLPVAAQAEYRVFLLQITKRSADPAVPPASRLVESTLDHIQYRYFYQVDADEDVTYIATWRCRGRTDDFKAHCPNPRQPAADGLSDQKTRIPQT</sequence>
<keyword evidence="3" id="KW-1185">Reference proteome</keyword>
<evidence type="ECO:0000256" key="1">
    <source>
        <dbReference type="SAM" id="MobiDB-lite"/>
    </source>
</evidence>
<gene>
    <name evidence="2" type="ORF">NWE73_15500</name>
</gene>
<feature type="region of interest" description="Disordered" evidence="1">
    <location>
        <begin position="81"/>
        <end position="107"/>
    </location>
</feature>
<feature type="compositionally biased region" description="Basic and acidic residues" evidence="1">
    <location>
        <begin position="98"/>
        <end position="107"/>
    </location>
</feature>
<dbReference type="EMBL" id="JANRMI010000004">
    <property type="protein sequence ID" value="MDG0817786.1"/>
    <property type="molecule type" value="Genomic_DNA"/>
</dbReference>
<evidence type="ECO:0000313" key="3">
    <source>
        <dbReference type="Proteomes" id="UP001152321"/>
    </source>
</evidence>
<organism evidence="2 3">
    <name type="scientific">Bdellovibrio svalbardensis</name>
    <dbReference type="NCBI Taxonomy" id="2972972"/>
    <lineage>
        <taxon>Bacteria</taxon>
        <taxon>Pseudomonadati</taxon>
        <taxon>Bdellovibrionota</taxon>
        <taxon>Bdellovibrionia</taxon>
        <taxon>Bdellovibrionales</taxon>
        <taxon>Pseudobdellovibrionaceae</taxon>
        <taxon>Bdellovibrio</taxon>
    </lineage>
</organism>
<proteinExistence type="predicted"/>
<reference evidence="2" key="1">
    <citation type="submission" date="2022-08" db="EMBL/GenBank/DDBJ databases">
        <title>Novel Bdellovibrio Species Isolated from Svalbard: Designation Bdellovibrio svalbardensis.</title>
        <authorList>
            <person name="Mitchell R.J."/>
            <person name="Choi S.Y."/>
        </authorList>
    </citation>
    <scope>NUCLEOTIDE SEQUENCE</scope>
    <source>
        <strain evidence="2">PAP01</strain>
    </source>
</reference>
<comment type="caution">
    <text evidence="2">The sequence shown here is derived from an EMBL/GenBank/DDBJ whole genome shotgun (WGS) entry which is preliminary data.</text>
</comment>